<keyword evidence="5" id="KW-1185">Reference proteome</keyword>
<reference evidence="4 5" key="1">
    <citation type="submission" date="2023-08" db="EMBL/GenBank/DDBJ databases">
        <title>A Necator americanus chromosomal reference genome.</title>
        <authorList>
            <person name="Ilik V."/>
            <person name="Petrzelkova K.J."/>
            <person name="Pardy F."/>
            <person name="Fuh T."/>
            <person name="Niatou-Singa F.S."/>
            <person name="Gouil Q."/>
            <person name="Baker L."/>
            <person name="Ritchie M.E."/>
            <person name="Jex A.R."/>
            <person name="Gazzola D."/>
            <person name="Li H."/>
            <person name="Toshio Fujiwara R."/>
            <person name="Zhan B."/>
            <person name="Aroian R.V."/>
            <person name="Pafco B."/>
            <person name="Schwarz E.M."/>
        </authorList>
    </citation>
    <scope>NUCLEOTIDE SEQUENCE [LARGE SCALE GENOMIC DNA]</scope>
    <source>
        <strain evidence="4 5">Aroian</strain>
        <tissue evidence="4">Whole animal</tissue>
    </source>
</reference>
<dbReference type="EMBL" id="JAVFWL010000003">
    <property type="protein sequence ID" value="KAK6746061.1"/>
    <property type="molecule type" value="Genomic_DNA"/>
</dbReference>
<dbReference type="Pfam" id="PF02752">
    <property type="entry name" value="Arrestin_C"/>
    <property type="match status" value="1"/>
</dbReference>
<sequence length="422" mass="47248">MPDSCLYITFTKSQDVYFPGSVIEGIAHLVLNEPIKARTLTVGLDCRAHTSYDVSRSRTVTDSDGKSSSENYTESYSATTVYANVETIVWTSPPDGKEVMPAGTYQYPFVFKLPLDLPPSFEGSYGYIRHMVKMELDRPWRFNKRDKKAFTVLPTFDLNTIPEAIMPVTEFKVKKLGIILFRHGEVAVECEIPKGGFVPGEMIVVNAQVINDSSKNIVKGKIKLLEVSNYVGYNVGKTIPQSPYLVNVRGDNHREQRRKIATGEQELCIAKNSKGNVQLYLQVPSTVPSFNYCPIIKVEYVVELKFESTGSLNSNIETAVPVIIGTIPIRERLSQEPTPTSSKIYPSLPEMDSPPPYSQENIQGDSLLPPFSYVESVKGIEGTVIDKYSIELYVPRYPFYSQLSEINKKAEEGDGKKPLDRP</sequence>
<evidence type="ECO:0000313" key="4">
    <source>
        <dbReference type="EMBL" id="KAK6746061.1"/>
    </source>
</evidence>
<dbReference type="InterPro" id="IPR011022">
    <property type="entry name" value="Arrestin_C-like"/>
</dbReference>
<dbReference type="InterPro" id="IPR014756">
    <property type="entry name" value="Ig_E-set"/>
</dbReference>
<evidence type="ECO:0000256" key="2">
    <source>
        <dbReference type="SAM" id="MobiDB-lite"/>
    </source>
</evidence>
<proteinExistence type="inferred from homology"/>
<dbReference type="InterPro" id="IPR050357">
    <property type="entry name" value="Arrestin_domain-protein"/>
</dbReference>
<feature type="region of interest" description="Disordered" evidence="2">
    <location>
        <begin position="335"/>
        <end position="362"/>
    </location>
</feature>
<dbReference type="PANTHER" id="PTHR11188">
    <property type="entry name" value="ARRESTIN DOMAIN CONTAINING PROTEIN"/>
    <property type="match status" value="1"/>
</dbReference>
<dbReference type="SMART" id="SM01017">
    <property type="entry name" value="Arrestin_C"/>
    <property type="match status" value="1"/>
</dbReference>
<dbReference type="Proteomes" id="UP001303046">
    <property type="component" value="Unassembled WGS sequence"/>
</dbReference>
<evidence type="ECO:0000313" key="5">
    <source>
        <dbReference type="Proteomes" id="UP001303046"/>
    </source>
</evidence>
<evidence type="ECO:0000259" key="3">
    <source>
        <dbReference type="SMART" id="SM01017"/>
    </source>
</evidence>
<organism evidence="4 5">
    <name type="scientific">Necator americanus</name>
    <name type="common">Human hookworm</name>
    <dbReference type="NCBI Taxonomy" id="51031"/>
    <lineage>
        <taxon>Eukaryota</taxon>
        <taxon>Metazoa</taxon>
        <taxon>Ecdysozoa</taxon>
        <taxon>Nematoda</taxon>
        <taxon>Chromadorea</taxon>
        <taxon>Rhabditida</taxon>
        <taxon>Rhabditina</taxon>
        <taxon>Rhabditomorpha</taxon>
        <taxon>Strongyloidea</taxon>
        <taxon>Ancylostomatidae</taxon>
        <taxon>Bunostominae</taxon>
        <taxon>Necator</taxon>
    </lineage>
</organism>
<dbReference type="InterPro" id="IPR011021">
    <property type="entry name" value="Arrestin-like_N"/>
</dbReference>
<dbReference type="PANTHER" id="PTHR11188:SF175">
    <property type="entry name" value="ARRESTIN C-TERMINAL-LIKE DOMAIN-CONTAINING PROTEIN"/>
    <property type="match status" value="1"/>
</dbReference>
<comment type="caution">
    <text evidence="4">The sequence shown here is derived from an EMBL/GenBank/DDBJ whole genome shotgun (WGS) entry which is preliminary data.</text>
</comment>
<gene>
    <name evidence="4" type="primary">Necator_chrIII.g13042</name>
    <name evidence="4" type="ORF">RB195_012275</name>
</gene>
<feature type="compositionally biased region" description="Polar residues" evidence="2">
    <location>
        <begin position="335"/>
        <end position="344"/>
    </location>
</feature>
<accession>A0ABR1D699</accession>
<name>A0ABR1D699_NECAM</name>
<protein>
    <recommendedName>
        <fullName evidence="3">Arrestin C-terminal-like domain-containing protein</fullName>
    </recommendedName>
</protein>
<dbReference type="InterPro" id="IPR014752">
    <property type="entry name" value="Arrestin-like_C"/>
</dbReference>
<dbReference type="SUPFAM" id="SSF81296">
    <property type="entry name" value="E set domains"/>
    <property type="match status" value="2"/>
</dbReference>
<dbReference type="Pfam" id="PF00339">
    <property type="entry name" value="Arrestin_N"/>
    <property type="match status" value="1"/>
</dbReference>
<evidence type="ECO:0000256" key="1">
    <source>
        <dbReference type="ARBA" id="ARBA00005298"/>
    </source>
</evidence>
<dbReference type="Gene3D" id="2.60.40.640">
    <property type="match status" value="2"/>
</dbReference>
<feature type="domain" description="Arrestin C-terminal-like" evidence="3">
    <location>
        <begin position="182"/>
        <end position="329"/>
    </location>
</feature>
<comment type="similarity">
    <text evidence="1">Belongs to the arrestin family.</text>
</comment>